<gene>
    <name evidence="5" type="ORF">HDA45_006570</name>
</gene>
<protein>
    <submittedName>
        <fullName evidence="5">Tetratricopeptide (TPR) repeat protein</fullName>
    </submittedName>
</protein>
<proteinExistence type="predicted"/>
<feature type="domain" description="Orc1-like AAA ATPase" evidence="4">
    <location>
        <begin position="312"/>
        <end position="414"/>
    </location>
</feature>
<dbReference type="Gene3D" id="3.40.50.1820">
    <property type="entry name" value="alpha/beta hydrolase"/>
    <property type="match status" value="1"/>
</dbReference>
<dbReference type="InterPro" id="IPR011990">
    <property type="entry name" value="TPR-like_helical_dom_sf"/>
</dbReference>
<dbReference type="RefSeq" id="WP_184901904.1">
    <property type="nucleotide sequence ID" value="NZ_JACHMX010000001.1"/>
</dbReference>
<keyword evidence="6" id="KW-1185">Reference proteome</keyword>
<dbReference type="Gene3D" id="1.25.40.10">
    <property type="entry name" value="Tetratricopeptide repeat domain"/>
    <property type="match status" value="2"/>
</dbReference>
<keyword evidence="1" id="KW-0677">Repeat</keyword>
<dbReference type="InterPro" id="IPR019734">
    <property type="entry name" value="TPR_rpt"/>
</dbReference>
<dbReference type="GO" id="GO:0043531">
    <property type="term" value="F:ADP binding"/>
    <property type="evidence" value="ECO:0007669"/>
    <property type="project" value="InterPro"/>
</dbReference>
<dbReference type="InterPro" id="IPR027417">
    <property type="entry name" value="P-loop_NTPase"/>
</dbReference>
<sequence length="1031" mass="112040">MTELVEVGTGENPVLDVVFVHGLDGDSRKSWSAKRKSVFWPEWLGRDVQGLAVWSLGYAAASSRWLGHAMPIQDRAINLLAHLESHGIGQRPLCFVTHSMGGLVVKEMLLHAADGRADYTEFATATRGVVFLATPHTGSDIVTMAVVKALSVIYRKTPAIGALERNSTHLRQLNTRYRNWAVHPTTNIEHKIFYETRPTKGVQVVDAGSADPGIPGQTPIPVDADHIDICKPSAPNDLVYSQVKRFITGIITALQARPGATGRQEILRQSRLNESPQDAGAGVGRQTSGVPVMESLLAIPRLGRIPEQPDVFVGRTHELARLEAAVAGSGGRAVVVAVHGLGGVGKSTLAARFAELHADWFSPVWWVTADSAPALESGLGGLAGALAPEAVVLPAEQRVELAVRWLATHEGWLLVLDNVTSPRDVAGLLERVRTGTVVITSRQRSGWRAVETVPLDVLTDDEAVTLLARIVWSDWPEADMAGADRLCEELGWLPLAVEQAGAYLAQTRTSPADYLELLAQFPERMFTATAEGGDAQRTMARVWHVTLDHLTDTPAAGRVLRQLAWYAPDGIPRNLLAGAVEEPELSEALGRLAAYSMITLTGNTATVHRLVQAVTRTPDPTDPHRQPADIATARDTTTTILSTNLSKLHPHTPADWPALRMVLPHARALLEHTTPDTDTSHTSYLLNQLGTYLKGQGDISTAIAYCSRACDSHQRLHGSDHPNTLSSRNNLASAYESVGDLERAIPLYEATLTDYERVLGPDHPDTLSSRNNLASAYESAGDLSRAIPLLEVTLTDRERVLGPDHPDTLSSRNNLAYAYRSAGDLARAIPLYEATLTDRERVLGPDHPDTLTSRNNLASAYESAGDLARATPLFEATLTDSERVFGPDHPHTLTSRNNLAYAYESVGDLARAIPLYEATLTDYERVLGPDHPDTLTSRNNLAYAYRSAGDLARAIPLYEATLTDSERVLGPDHPDTLTSRNNLAYAYRSAGDLSRAIPLYEATLTDSERVFGPDHPTTQIIRSNLDKARTT</sequence>
<dbReference type="AlphaFoldDB" id="A0A841BCC0"/>
<dbReference type="PRINTS" id="PR00364">
    <property type="entry name" value="DISEASERSIST"/>
</dbReference>
<dbReference type="SUPFAM" id="SSF52540">
    <property type="entry name" value="P-loop containing nucleoside triphosphate hydrolases"/>
    <property type="match status" value="1"/>
</dbReference>
<dbReference type="SUPFAM" id="SSF53474">
    <property type="entry name" value="alpha/beta-Hydrolases"/>
    <property type="match status" value="1"/>
</dbReference>
<dbReference type="InterPro" id="IPR029058">
    <property type="entry name" value="AB_hydrolase_fold"/>
</dbReference>
<evidence type="ECO:0000256" key="1">
    <source>
        <dbReference type="ARBA" id="ARBA00022737"/>
    </source>
</evidence>
<dbReference type="SUPFAM" id="SSF48452">
    <property type="entry name" value="TPR-like"/>
    <property type="match status" value="3"/>
</dbReference>
<dbReference type="SMART" id="SM00028">
    <property type="entry name" value="TPR"/>
    <property type="match status" value="6"/>
</dbReference>
<name>A0A841BCC0_9PSEU</name>
<dbReference type="InterPro" id="IPR007751">
    <property type="entry name" value="DUF676_lipase-like"/>
</dbReference>
<feature type="domain" description="DUF676" evidence="3">
    <location>
        <begin position="17"/>
        <end position="157"/>
    </location>
</feature>
<dbReference type="Gene3D" id="3.40.50.300">
    <property type="entry name" value="P-loop containing nucleotide triphosphate hydrolases"/>
    <property type="match status" value="1"/>
</dbReference>
<evidence type="ECO:0000313" key="6">
    <source>
        <dbReference type="Proteomes" id="UP000580861"/>
    </source>
</evidence>
<dbReference type="EMBL" id="JACHMX010000001">
    <property type="protein sequence ID" value="MBB5856483.1"/>
    <property type="molecule type" value="Genomic_DNA"/>
</dbReference>
<comment type="caution">
    <text evidence="5">The sequence shown here is derived from an EMBL/GenBank/DDBJ whole genome shotgun (WGS) entry which is preliminary data.</text>
</comment>
<dbReference type="PANTHER" id="PTHR45641">
    <property type="entry name" value="TETRATRICOPEPTIDE REPEAT PROTEIN (AFU_ORTHOLOGUE AFUA_6G03870)"/>
    <property type="match status" value="1"/>
</dbReference>
<organism evidence="5 6">
    <name type="scientific">Amycolatopsis umgeniensis</name>
    <dbReference type="NCBI Taxonomy" id="336628"/>
    <lineage>
        <taxon>Bacteria</taxon>
        <taxon>Bacillati</taxon>
        <taxon>Actinomycetota</taxon>
        <taxon>Actinomycetes</taxon>
        <taxon>Pseudonocardiales</taxon>
        <taxon>Pseudonocardiaceae</taxon>
        <taxon>Amycolatopsis</taxon>
    </lineage>
</organism>
<dbReference type="Pfam" id="PF13374">
    <property type="entry name" value="TPR_10"/>
    <property type="match status" value="2"/>
</dbReference>
<evidence type="ECO:0000259" key="4">
    <source>
        <dbReference type="Pfam" id="PF13191"/>
    </source>
</evidence>
<dbReference type="Pfam" id="PF13424">
    <property type="entry name" value="TPR_12"/>
    <property type="match status" value="3"/>
</dbReference>
<accession>A0A841BCC0</accession>
<evidence type="ECO:0000259" key="3">
    <source>
        <dbReference type="Pfam" id="PF05057"/>
    </source>
</evidence>
<reference evidence="5 6" key="1">
    <citation type="submission" date="2020-08" db="EMBL/GenBank/DDBJ databases">
        <title>Sequencing the genomes of 1000 actinobacteria strains.</title>
        <authorList>
            <person name="Klenk H.-P."/>
        </authorList>
    </citation>
    <scope>NUCLEOTIDE SEQUENCE [LARGE SCALE GENOMIC DNA]</scope>
    <source>
        <strain evidence="5 6">DSM 45272</strain>
    </source>
</reference>
<dbReference type="InterPro" id="IPR041664">
    <property type="entry name" value="AAA_16"/>
</dbReference>
<evidence type="ECO:0000256" key="2">
    <source>
        <dbReference type="ARBA" id="ARBA00022803"/>
    </source>
</evidence>
<keyword evidence="2" id="KW-0802">TPR repeat</keyword>
<dbReference type="Proteomes" id="UP000580861">
    <property type="component" value="Unassembled WGS sequence"/>
</dbReference>
<dbReference type="PANTHER" id="PTHR45641:SF19">
    <property type="entry name" value="NEPHROCYSTIN-3"/>
    <property type="match status" value="1"/>
</dbReference>
<dbReference type="Pfam" id="PF13191">
    <property type="entry name" value="AAA_16"/>
    <property type="match status" value="1"/>
</dbReference>
<evidence type="ECO:0000313" key="5">
    <source>
        <dbReference type="EMBL" id="MBB5856483.1"/>
    </source>
</evidence>
<dbReference type="Pfam" id="PF05057">
    <property type="entry name" value="DUF676"/>
    <property type="match status" value="1"/>
</dbReference>